<reference evidence="17 18" key="1">
    <citation type="submission" date="2022-12" db="EMBL/GenBank/DDBJ databases">
        <title>Chromosome-level genome assembly of true bugs.</title>
        <authorList>
            <person name="Ma L."/>
            <person name="Li H."/>
        </authorList>
    </citation>
    <scope>NUCLEOTIDE SEQUENCE [LARGE SCALE GENOMIC DNA]</scope>
    <source>
        <strain evidence="17">Lab_2022b</strain>
    </source>
</reference>
<comment type="cofactor">
    <cofactor evidence="1">
        <name>Zn(2+)</name>
        <dbReference type="ChEBI" id="CHEBI:29105"/>
    </cofactor>
</comment>
<dbReference type="GO" id="GO:0140861">
    <property type="term" value="P:DNA repair-dependent chromatin remodeling"/>
    <property type="evidence" value="ECO:0007669"/>
    <property type="project" value="UniProtKB-ARBA"/>
</dbReference>
<evidence type="ECO:0000256" key="6">
    <source>
        <dbReference type="ARBA" id="ARBA00022833"/>
    </source>
</evidence>
<evidence type="ECO:0000256" key="7">
    <source>
        <dbReference type="ARBA" id="ARBA00023027"/>
    </source>
</evidence>
<evidence type="ECO:0000256" key="4">
    <source>
        <dbReference type="ARBA" id="ARBA00022679"/>
    </source>
</evidence>
<evidence type="ECO:0000256" key="3">
    <source>
        <dbReference type="ARBA" id="ARBA00022553"/>
    </source>
</evidence>
<protein>
    <recommendedName>
        <fullName evidence="2">protein acetyllysine N-acetyltransferase</fullName>
        <ecNumber evidence="2">2.3.1.286</ecNumber>
    </recommendedName>
    <alternativeName>
        <fullName evidence="10">Regulatory protein SIR2 homolog 7</fullName>
    </alternativeName>
    <alternativeName>
        <fullName evidence="9">SIR2-like protein 7</fullName>
    </alternativeName>
</protein>
<name>A0AAW1CNZ7_9HEMI</name>
<evidence type="ECO:0000256" key="1">
    <source>
        <dbReference type="ARBA" id="ARBA00001947"/>
    </source>
</evidence>
<feature type="binding site" evidence="15">
    <location>
        <position position="229"/>
    </location>
    <ligand>
        <name>Zn(2+)</name>
        <dbReference type="ChEBI" id="CHEBI:29105"/>
    </ligand>
</feature>
<dbReference type="GO" id="GO:0097372">
    <property type="term" value="F:histone H3K18 deacetylase activity, NAD-dependent"/>
    <property type="evidence" value="ECO:0007669"/>
    <property type="project" value="TreeGrafter"/>
</dbReference>
<evidence type="ECO:0000259" key="16">
    <source>
        <dbReference type="PROSITE" id="PS50305"/>
    </source>
</evidence>
<evidence type="ECO:0000256" key="12">
    <source>
        <dbReference type="ARBA" id="ARBA00051105"/>
    </source>
</evidence>
<comment type="caution">
    <text evidence="17">The sequence shown here is derived from an EMBL/GenBank/DDBJ whole genome shotgun (WGS) entry which is preliminary data.</text>
</comment>
<dbReference type="GO" id="GO:0035861">
    <property type="term" value="C:site of double-strand break"/>
    <property type="evidence" value="ECO:0007669"/>
    <property type="project" value="UniProtKB-ARBA"/>
</dbReference>
<keyword evidence="4" id="KW-0808">Transferase</keyword>
<evidence type="ECO:0000313" key="18">
    <source>
        <dbReference type="Proteomes" id="UP001461498"/>
    </source>
</evidence>
<evidence type="ECO:0000256" key="8">
    <source>
        <dbReference type="ARBA" id="ARBA00038170"/>
    </source>
</evidence>
<organism evidence="17 18">
    <name type="scientific">Rhynocoris fuscipes</name>
    <dbReference type="NCBI Taxonomy" id="488301"/>
    <lineage>
        <taxon>Eukaryota</taxon>
        <taxon>Metazoa</taxon>
        <taxon>Ecdysozoa</taxon>
        <taxon>Arthropoda</taxon>
        <taxon>Hexapoda</taxon>
        <taxon>Insecta</taxon>
        <taxon>Pterygota</taxon>
        <taxon>Neoptera</taxon>
        <taxon>Paraneoptera</taxon>
        <taxon>Hemiptera</taxon>
        <taxon>Heteroptera</taxon>
        <taxon>Panheteroptera</taxon>
        <taxon>Cimicomorpha</taxon>
        <taxon>Reduviidae</taxon>
        <taxon>Harpactorinae</taxon>
        <taxon>Harpactorini</taxon>
        <taxon>Rhynocoris</taxon>
    </lineage>
</organism>
<dbReference type="EC" id="2.3.1.286" evidence="2"/>
<keyword evidence="6 15" id="KW-0862">Zinc</keyword>
<dbReference type="AlphaFoldDB" id="A0AAW1CNZ7"/>
<proteinExistence type="inferred from homology"/>
<keyword evidence="18" id="KW-1185">Reference proteome</keyword>
<evidence type="ECO:0000256" key="2">
    <source>
        <dbReference type="ARBA" id="ARBA00012928"/>
    </source>
</evidence>
<dbReference type="PANTHER" id="PTHR11085:SF1">
    <property type="entry name" value="NAD-DEPENDENT PROTEIN DEACETYLASE SIRTUIN-7"/>
    <property type="match status" value="1"/>
</dbReference>
<comment type="catalytic activity">
    <reaction evidence="14">
        <text>N(6)-glutaryl-L-lysyl-[protein] + NAD(+) + H2O = 2''-O-glutaryl-ADP-D-ribose + nicotinamide + L-lysyl-[protein]</text>
        <dbReference type="Rhea" id="RHEA:47664"/>
        <dbReference type="Rhea" id="RHEA-COMP:9752"/>
        <dbReference type="Rhea" id="RHEA-COMP:11875"/>
        <dbReference type="ChEBI" id="CHEBI:15377"/>
        <dbReference type="ChEBI" id="CHEBI:17154"/>
        <dbReference type="ChEBI" id="CHEBI:29969"/>
        <dbReference type="ChEBI" id="CHEBI:57540"/>
        <dbReference type="ChEBI" id="CHEBI:87828"/>
        <dbReference type="ChEBI" id="CHEBI:87829"/>
    </reaction>
    <physiologicalReaction direction="left-to-right" evidence="14">
        <dbReference type="Rhea" id="RHEA:47665"/>
    </physiologicalReaction>
</comment>
<dbReference type="GO" id="GO:0046872">
    <property type="term" value="F:metal ion binding"/>
    <property type="evidence" value="ECO:0007669"/>
    <property type="project" value="UniProtKB-KW"/>
</dbReference>
<dbReference type="SUPFAM" id="SSF52467">
    <property type="entry name" value="DHS-like NAD/FAD-binding domain"/>
    <property type="match status" value="1"/>
</dbReference>
<evidence type="ECO:0000256" key="14">
    <source>
        <dbReference type="ARBA" id="ARBA00052763"/>
    </source>
</evidence>
<feature type="binding site" evidence="15">
    <location>
        <position position="226"/>
    </location>
    <ligand>
        <name>Zn(2+)</name>
        <dbReference type="ChEBI" id="CHEBI:29105"/>
    </ligand>
</feature>
<evidence type="ECO:0000256" key="10">
    <source>
        <dbReference type="ARBA" id="ARBA00043038"/>
    </source>
</evidence>
<dbReference type="FunFam" id="2.20.28.200:FF:000002">
    <property type="entry name" value="NAD-dependent deacetylase sirtuin-7"/>
    <property type="match status" value="1"/>
</dbReference>
<dbReference type="PANTHER" id="PTHR11085">
    <property type="entry name" value="NAD-DEPENDENT PROTEIN DEACYLASE SIRTUIN-5, MITOCHONDRIAL-RELATED"/>
    <property type="match status" value="1"/>
</dbReference>
<dbReference type="FunFam" id="3.40.50.1220:FF:000038">
    <property type="entry name" value="NAD-dependent protein deacetylase sirtuin-6 isoform X2"/>
    <property type="match status" value="1"/>
</dbReference>
<dbReference type="InterPro" id="IPR026590">
    <property type="entry name" value="Ssirtuin_cat_dom"/>
</dbReference>
<dbReference type="CDD" id="cd01410">
    <property type="entry name" value="SIRT7"/>
    <property type="match status" value="1"/>
</dbReference>
<dbReference type="InterPro" id="IPR029035">
    <property type="entry name" value="DHS-like_NAD/FAD-binding_dom"/>
</dbReference>
<keyword evidence="7" id="KW-0520">NAD</keyword>
<dbReference type="Pfam" id="PF02146">
    <property type="entry name" value="SIR2"/>
    <property type="match status" value="1"/>
</dbReference>
<dbReference type="Gene3D" id="2.20.28.200">
    <property type="match status" value="1"/>
</dbReference>
<dbReference type="InterPro" id="IPR050134">
    <property type="entry name" value="NAD-dep_sirtuin_deacylases"/>
</dbReference>
<evidence type="ECO:0000313" key="17">
    <source>
        <dbReference type="EMBL" id="KAK9500638.1"/>
    </source>
</evidence>
<comment type="catalytic activity">
    <reaction evidence="13">
        <text>N(6)-propanoyl-L-lysyl-[protein] + NAD(+) + H2O = 3''-O-propanoyl-ADP-D-ribose + nicotinamide + L-lysyl-[protein]</text>
        <dbReference type="Rhea" id="RHEA:23500"/>
        <dbReference type="Rhea" id="RHEA-COMP:9752"/>
        <dbReference type="Rhea" id="RHEA-COMP:13758"/>
        <dbReference type="ChEBI" id="CHEBI:15377"/>
        <dbReference type="ChEBI" id="CHEBI:17154"/>
        <dbReference type="ChEBI" id="CHEBI:29969"/>
        <dbReference type="ChEBI" id="CHEBI:57540"/>
        <dbReference type="ChEBI" id="CHEBI:138019"/>
        <dbReference type="ChEBI" id="CHEBI:145015"/>
    </reaction>
    <physiologicalReaction direction="left-to-right" evidence="13">
        <dbReference type="Rhea" id="RHEA:23501"/>
    </physiologicalReaction>
</comment>
<evidence type="ECO:0000256" key="9">
    <source>
        <dbReference type="ARBA" id="ARBA00041832"/>
    </source>
</evidence>
<comment type="catalytic activity">
    <reaction evidence="12">
        <text>N(6)-succinyl-L-lysyl-[protein] + NAD(+) + H2O = 2''-O-succinyl-ADP-D-ribose + nicotinamide + L-lysyl-[protein]</text>
        <dbReference type="Rhea" id="RHEA:47668"/>
        <dbReference type="Rhea" id="RHEA-COMP:9752"/>
        <dbReference type="Rhea" id="RHEA-COMP:11877"/>
        <dbReference type="ChEBI" id="CHEBI:15377"/>
        <dbReference type="ChEBI" id="CHEBI:17154"/>
        <dbReference type="ChEBI" id="CHEBI:29969"/>
        <dbReference type="ChEBI" id="CHEBI:57540"/>
        <dbReference type="ChEBI" id="CHEBI:87830"/>
        <dbReference type="ChEBI" id="CHEBI:87832"/>
    </reaction>
    <physiologicalReaction direction="left-to-right" evidence="12">
        <dbReference type="Rhea" id="RHEA:47669"/>
    </physiologicalReaction>
</comment>
<evidence type="ECO:0000256" key="5">
    <source>
        <dbReference type="ARBA" id="ARBA00022723"/>
    </source>
</evidence>
<dbReference type="PROSITE" id="PS50305">
    <property type="entry name" value="SIRTUIN"/>
    <property type="match status" value="1"/>
</dbReference>
<dbReference type="GO" id="GO:0000785">
    <property type="term" value="C:chromatin"/>
    <property type="evidence" value="ECO:0007669"/>
    <property type="project" value="UniProtKB-ARBA"/>
</dbReference>
<dbReference type="InterPro" id="IPR003000">
    <property type="entry name" value="Sirtuin"/>
</dbReference>
<evidence type="ECO:0000256" key="13">
    <source>
        <dbReference type="ARBA" id="ARBA00051399"/>
    </source>
</evidence>
<sequence>MADGVTTKPSGLRRKASLNVSFSVKKQRDRRHLKVAKILQKSLEDRTDEELELLASSTDIIDEISLKLEKRRKLQARAEEFEDSLSVLQEKCYKLAHAIKNSQHLVIYSGAGVSTAASIPDYRGSNGIWTRLQQGKDIGNHDLSAAEPTLAHMALYALYRKGLLKYVVSQNCDGLHLRSGLPRRALSEVHGNMNLEVCTDCNVQVWRSFDVTEHTARYAHKTARRCSQCFHPLRDTIVHFGERGNLAWPINWSGACQAAKQADVILCIGSSLKVLKKYPWLWGMDKPAKKRPQLYIVNLQWTPKDDQASLKINGKCDDVMRLVMRYLNLEIPKYDRKLDPIFTHATELHELEEHTISTQMLVSPHIKSEDDKSNFSLGFGGINEQKIEKIVSDIKKENDIWRPFSNDINILPNSHSNNEHKDSSSQSIDEGRGISVDLFDRMYQEIAMKILKETNIEYYNKCYDQPLDLSKPKVECEFCYRHYSSTVCYFYMKREIKLAPSGPACYCCDSDDESGDPGPADVDSKKATITNPGWFGKGYRKRFKKKR</sequence>
<evidence type="ECO:0000256" key="15">
    <source>
        <dbReference type="PROSITE-ProRule" id="PRU00236"/>
    </source>
</evidence>
<accession>A0AAW1CNZ7</accession>
<comment type="similarity">
    <text evidence="8">Belongs to the sirtuin family. Class IV subfamily.</text>
</comment>
<keyword evidence="5 15" id="KW-0479">Metal-binding</keyword>
<feature type="domain" description="Deacetylase sirtuin-type" evidence="16">
    <location>
        <begin position="85"/>
        <end position="330"/>
    </location>
</feature>
<dbReference type="GO" id="GO:0010468">
    <property type="term" value="P:regulation of gene expression"/>
    <property type="evidence" value="ECO:0007669"/>
    <property type="project" value="UniProtKB-ARBA"/>
</dbReference>
<feature type="binding site" evidence="15">
    <location>
        <position position="201"/>
    </location>
    <ligand>
        <name>Zn(2+)</name>
        <dbReference type="ChEBI" id="CHEBI:29105"/>
    </ligand>
</feature>
<gene>
    <name evidence="17" type="ORF">O3M35_001868</name>
</gene>
<dbReference type="GO" id="GO:0005634">
    <property type="term" value="C:nucleus"/>
    <property type="evidence" value="ECO:0007669"/>
    <property type="project" value="TreeGrafter"/>
</dbReference>
<dbReference type="Gene3D" id="3.40.50.1220">
    <property type="entry name" value="TPP-binding domain"/>
    <property type="match status" value="1"/>
</dbReference>
<dbReference type="Proteomes" id="UP001461498">
    <property type="component" value="Unassembled WGS sequence"/>
</dbReference>
<feature type="binding site" evidence="15">
    <location>
        <position position="198"/>
    </location>
    <ligand>
        <name>Zn(2+)</name>
        <dbReference type="ChEBI" id="CHEBI:29105"/>
    </ligand>
</feature>
<dbReference type="EMBL" id="JAPXFL010000010">
    <property type="protein sequence ID" value="KAK9500638.1"/>
    <property type="molecule type" value="Genomic_DNA"/>
</dbReference>
<dbReference type="GO" id="GO:0070403">
    <property type="term" value="F:NAD+ binding"/>
    <property type="evidence" value="ECO:0007669"/>
    <property type="project" value="InterPro"/>
</dbReference>
<keyword evidence="3" id="KW-0597">Phosphoprotein</keyword>
<comment type="catalytic activity">
    <reaction evidence="11">
        <text>N(6)-decanoyl-L-lysyl-[protein] + NAD(+) + H2O = 2''-O-decanoyl-ADP-D-ribose + nicotinamide + L-lysyl-[protein]</text>
        <dbReference type="Rhea" id="RHEA:70631"/>
        <dbReference type="Rhea" id="RHEA-COMP:9752"/>
        <dbReference type="Rhea" id="RHEA-COMP:17932"/>
        <dbReference type="ChEBI" id="CHEBI:15377"/>
        <dbReference type="ChEBI" id="CHEBI:17154"/>
        <dbReference type="ChEBI" id="CHEBI:29969"/>
        <dbReference type="ChEBI" id="CHEBI:57540"/>
        <dbReference type="ChEBI" id="CHEBI:143222"/>
        <dbReference type="ChEBI" id="CHEBI:189688"/>
    </reaction>
    <physiologicalReaction direction="left-to-right" evidence="11">
        <dbReference type="Rhea" id="RHEA:70632"/>
    </physiologicalReaction>
</comment>
<evidence type="ECO:0000256" key="11">
    <source>
        <dbReference type="ARBA" id="ARBA00050237"/>
    </source>
</evidence>
<feature type="active site" description="Proton acceptor" evidence="15">
    <location>
        <position position="190"/>
    </location>
</feature>